<evidence type="ECO:0000256" key="3">
    <source>
        <dbReference type="ARBA" id="ARBA00022692"/>
    </source>
</evidence>
<dbReference type="RefSeq" id="WP_021296973.1">
    <property type="nucleotide sequence ID" value="NZ_AURB01000141.1"/>
</dbReference>
<dbReference type="KEGG" id="aaco:K1I37_16960"/>
<dbReference type="GO" id="GO:0006508">
    <property type="term" value="P:proteolysis"/>
    <property type="evidence" value="ECO:0007669"/>
    <property type="project" value="UniProtKB-KW"/>
</dbReference>
<keyword evidence="3" id="KW-0812">Transmembrane</keyword>
<gene>
    <name evidence="8" type="ORF">K1I37_16960</name>
</gene>
<dbReference type="Proteomes" id="UP000829401">
    <property type="component" value="Chromosome"/>
</dbReference>
<evidence type="ECO:0000256" key="2">
    <source>
        <dbReference type="ARBA" id="ARBA00009045"/>
    </source>
</evidence>
<dbReference type="Pfam" id="PF01694">
    <property type="entry name" value="Rhomboid"/>
    <property type="match status" value="1"/>
</dbReference>
<sequence length="228" mass="24391">MKRTGFQVFGGGRTIAQWPASWKIIALTVIWYVVVQTIFGHSVQGDARAGAMVGVFVTHGQIFRLLTAIFVHLSLMHLLVNMVSLWTLTAVESLLGANAFVVIYLVSGLFGNVLSLAMGAGFTVSAGASGAIFGLFGAMLGLAFLRILPTVVRNQLLMILAINVVLDITHPDIDWLAHLGGMVAGILLTLVYVNVNRSVRLWRTASITMVCLTAISLIACLVTPLSAI</sequence>
<dbReference type="Gene3D" id="1.20.1540.10">
    <property type="entry name" value="Rhomboid-like"/>
    <property type="match status" value="1"/>
</dbReference>
<reference evidence="9" key="1">
    <citation type="journal article" date="2022" name="G3 (Bethesda)">
        <title>Unveiling the complete genome sequence of Alicyclobacillus acidoterrestris DSM 3922T, a taint-producing strain.</title>
        <authorList>
            <person name="Leonardo I.C."/>
            <person name="Barreto Crespo M.T."/>
            <person name="Gaspar F.B."/>
        </authorList>
    </citation>
    <scope>NUCLEOTIDE SEQUENCE [LARGE SCALE GENOMIC DNA]</scope>
    <source>
        <strain evidence="9">DSM 3922</strain>
    </source>
</reference>
<name>T0BXH3_ALIAG</name>
<evidence type="ECO:0000313" key="9">
    <source>
        <dbReference type="Proteomes" id="UP000829401"/>
    </source>
</evidence>
<dbReference type="GO" id="GO:0016020">
    <property type="term" value="C:membrane"/>
    <property type="evidence" value="ECO:0007669"/>
    <property type="project" value="UniProtKB-SubCell"/>
</dbReference>
<dbReference type="InterPro" id="IPR050925">
    <property type="entry name" value="Rhomboid_protease_S54"/>
</dbReference>
<dbReference type="OrthoDB" id="9813074at2"/>
<dbReference type="SUPFAM" id="SSF144091">
    <property type="entry name" value="Rhomboid-like"/>
    <property type="match status" value="1"/>
</dbReference>
<comment type="subcellular location">
    <subcellularLocation>
        <location evidence="1">Membrane</location>
        <topology evidence="1">Multi-pass membrane protein</topology>
    </subcellularLocation>
</comment>
<dbReference type="GO" id="GO:0004252">
    <property type="term" value="F:serine-type endopeptidase activity"/>
    <property type="evidence" value="ECO:0007669"/>
    <property type="project" value="InterPro"/>
</dbReference>
<evidence type="ECO:0000256" key="6">
    <source>
        <dbReference type="ARBA" id="ARBA00023136"/>
    </source>
</evidence>
<evidence type="ECO:0000256" key="1">
    <source>
        <dbReference type="ARBA" id="ARBA00004141"/>
    </source>
</evidence>
<accession>T0BXH3</accession>
<evidence type="ECO:0000313" key="8">
    <source>
        <dbReference type="EMBL" id="UNO48339.1"/>
    </source>
</evidence>
<dbReference type="EMBL" id="CP080467">
    <property type="protein sequence ID" value="UNO48339.1"/>
    <property type="molecule type" value="Genomic_DNA"/>
</dbReference>
<dbReference type="eggNOG" id="COG0705">
    <property type="taxonomic scope" value="Bacteria"/>
</dbReference>
<comment type="similarity">
    <text evidence="2">Belongs to the peptidase S54 family.</text>
</comment>
<keyword evidence="9" id="KW-1185">Reference proteome</keyword>
<protein>
    <submittedName>
        <fullName evidence="8">Rhomboid family intramembrane serine protease</fullName>
    </submittedName>
</protein>
<keyword evidence="8" id="KW-0645">Protease</keyword>
<accession>A0A9E7CQQ9</accession>
<keyword evidence="6" id="KW-0472">Membrane</keyword>
<dbReference type="PANTHER" id="PTHR43731:SF14">
    <property type="entry name" value="PRESENILIN-ASSOCIATED RHOMBOID-LIKE PROTEIN, MITOCHONDRIAL"/>
    <property type="match status" value="1"/>
</dbReference>
<keyword evidence="5" id="KW-1133">Transmembrane helix</keyword>
<evidence type="ECO:0000256" key="5">
    <source>
        <dbReference type="ARBA" id="ARBA00022989"/>
    </source>
</evidence>
<organism evidence="8 9">
    <name type="scientific">Alicyclobacillus acidoterrestris (strain ATCC 49025 / DSM 3922 / CIP 106132 / NCIMB 13137 / GD3B)</name>
    <dbReference type="NCBI Taxonomy" id="1356854"/>
    <lineage>
        <taxon>Bacteria</taxon>
        <taxon>Bacillati</taxon>
        <taxon>Bacillota</taxon>
        <taxon>Bacilli</taxon>
        <taxon>Bacillales</taxon>
        <taxon>Alicyclobacillaceae</taxon>
        <taxon>Alicyclobacillus</taxon>
    </lineage>
</organism>
<dbReference type="STRING" id="1356854.N007_09585"/>
<keyword evidence="4" id="KW-0378">Hydrolase</keyword>
<proteinExistence type="inferred from homology"/>
<dbReference type="PANTHER" id="PTHR43731">
    <property type="entry name" value="RHOMBOID PROTEASE"/>
    <property type="match status" value="1"/>
</dbReference>
<dbReference type="AlphaFoldDB" id="T0BXH3"/>
<feature type="domain" description="Peptidase S54 rhomboid" evidence="7">
    <location>
        <begin position="60"/>
        <end position="193"/>
    </location>
</feature>
<dbReference type="InterPro" id="IPR035952">
    <property type="entry name" value="Rhomboid-like_sf"/>
</dbReference>
<dbReference type="InterPro" id="IPR022764">
    <property type="entry name" value="Peptidase_S54_rhomboid_dom"/>
</dbReference>
<evidence type="ECO:0000256" key="4">
    <source>
        <dbReference type="ARBA" id="ARBA00022801"/>
    </source>
</evidence>
<evidence type="ECO:0000259" key="7">
    <source>
        <dbReference type="Pfam" id="PF01694"/>
    </source>
</evidence>